<keyword evidence="2" id="KW-1185">Reference proteome</keyword>
<organism evidence="1 2">
    <name type="scientific">Halolamina salina</name>
    <dbReference type="NCBI Taxonomy" id="1220023"/>
    <lineage>
        <taxon>Archaea</taxon>
        <taxon>Methanobacteriati</taxon>
        <taxon>Methanobacteriota</taxon>
        <taxon>Stenosarchaea group</taxon>
        <taxon>Halobacteria</taxon>
        <taxon>Halobacteriales</taxon>
        <taxon>Haloferacaceae</taxon>
    </lineage>
</organism>
<sequence>MTRSTYRELNLPAIRRWREITEQRVPDQFQTVIADRDAVMAGHLHALAEQDEGETIVAAVGVQHLTGVLDLLRDPASIPDDLIENPPVVDYQLFPRDSPYSSASSTQPGGIR</sequence>
<dbReference type="Proteomes" id="UP001597111">
    <property type="component" value="Unassembled WGS sequence"/>
</dbReference>
<dbReference type="InterPro" id="IPR002816">
    <property type="entry name" value="TraB/PrgY/GumN_fam"/>
</dbReference>
<comment type="caution">
    <text evidence="1">The sequence shown here is derived from an EMBL/GenBank/DDBJ whole genome shotgun (WGS) entry which is preliminary data.</text>
</comment>
<dbReference type="EMBL" id="JBHUDH010000254">
    <property type="protein sequence ID" value="MFD1527685.1"/>
    <property type="molecule type" value="Genomic_DNA"/>
</dbReference>
<evidence type="ECO:0000313" key="1">
    <source>
        <dbReference type="EMBL" id="MFD1527685.1"/>
    </source>
</evidence>
<dbReference type="AlphaFoldDB" id="A0ABD6BAM8"/>
<evidence type="ECO:0000313" key="2">
    <source>
        <dbReference type="Proteomes" id="UP001597111"/>
    </source>
</evidence>
<dbReference type="Pfam" id="PF01963">
    <property type="entry name" value="TraB_PrgY_gumN"/>
    <property type="match status" value="1"/>
</dbReference>
<accession>A0ABD6BAM8</accession>
<name>A0ABD6BAM8_9EURY</name>
<reference evidence="1 2" key="1">
    <citation type="journal article" date="2019" name="Int. J. Syst. Evol. Microbiol.">
        <title>The Global Catalogue of Microorganisms (GCM) 10K type strain sequencing project: providing services to taxonomists for standard genome sequencing and annotation.</title>
        <authorList>
            <consortium name="The Broad Institute Genomics Platform"/>
            <consortium name="The Broad Institute Genome Sequencing Center for Infectious Disease"/>
            <person name="Wu L."/>
            <person name="Ma J."/>
        </authorList>
    </citation>
    <scope>NUCLEOTIDE SEQUENCE [LARGE SCALE GENOMIC DNA]</scope>
    <source>
        <strain evidence="1 2">CGMCC 1.12285</strain>
    </source>
</reference>
<gene>
    <name evidence="1" type="ORF">ACFR9S_15500</name>
</gene>
<dbReference type="RefSeq" id="WP_379730354.1">
    <property type="nucleotide sequence ID" value="NZ_JBHSWZ010000002.1"/>
</dbReference>
<proteinExistence type="predicted"/>
<protein>
    <submittedName>
        <fullName evidence="1">TraB/GumN family protein</fullName>
    </submittedName>
</protein>